<gene>
    <name evidence="2" type="ORF">AZE42_14153</name>
</gene>
<accession>A0A1J8RHI6</accession>
<keyword evidence="1" id="KW-0812">Transmembrane</keyword>
<feature type="transmembrane region" description="Helical" evidence="1">
    <location>
        <begin position="6"/>
        <end position="25"/>
    </location>
</feature>
<organism evidence="2 3">
    <name type="scientific">Rhizopogon vesiculosus</name>
    <dbReference type="NCBI Taxonomy" id="180088"/>
    <lineage>
        <taxon>Eukaryota</taxon>
        <taxon>Fungi</taxon>
        <taxon>Dikarya</taxon>
        <taxon>Basidiomycota</taxon>
        <taxon>Agaricomycotina</taxon>
        <taxon>Agaricomycetes</taxon>
        <taxon>Agaricomycetidae</taxon>
        <taxon>Boletales</taxon>
        <taxon>Suillineae</taxon>
        <taxon>Rhizopogonaceae</taxon>
        <taxon>Rhizopogon</taxon>
    </lineage>
</organism>
<reference evidence="2 3" key="1">
    <citation type="submission" date="2016-03" db="EMBL/GenBank/DDBJ databases">
        <title>Comparative genomics of the ectomycorrhizal sister species Rhizopogon vinicolor and Rhizopogon vesiculosus (Basidiomycota: Boletales) reveals a divergence of the mating type B locus.</title>
        <authorList>
            <person name="Mujic A.B."/>
            <person name="Kuo A."/>
            <person name="Tritt A."/>
            <person name="Lipzen A."/>
            <person name="Chen C."/>
            <person name="Johnson J."/>
            <person name="Sharma A."/>
            <person name="Barry K."/>
            <person name="Grigoriev I.V."/>
            <person name="Spatafora J.W."/>
        </authorList>
    </citation>
    <scope>NUCLEOTIDE SEQUENCE [LARGE SCALE GENOMIC DNA]</scope>
    <source>
        <strain evidence="2 3">AM-OR11-056</strain>
    </source>
</reference>
<evidence type="ECO:0000313" key="2">
    <source>
        <dbReference type="EMBL" id="OJA21274.1"/>
    </source>
</evidence>
<dbReference type="AlphaFoldDB" id="A0A1J8RHI6"/>
<dbReference type="EMBL" id="LVVM01000229">
    <property type="protein sequence ID" value="OJA21274.1"/>
    <property type="molecule type" value="Genomic_DNA"/>
</dbReference>
<evidence type="ECO:0000256" key="1">
    <source>
        <dbReference type="SAM" id="Phobius"/>
    </source>
</evidence>
<comment type="caution">
    <text evidence="2">The sequence shown here is derived from an EMBL/GenBank/DDBJ whole genome shotgun (WGS) entry which is preliminary data.</text>
</comment>
<sequence>MHAHQFHVQISLIYANGSSFAFFVVPYDERN</sequence>
<keyword evidence="3" id="KW-1185">Reference proteome</keyword>
<protein>
    <submittedName>
        <fullName evidence="2">Uncharacterized protein</fullName>
    </submittedName>
</protein>
<evidence type="ECO:0000313" key="3">
    <source>
        <dbReference type="Proteomes" id="UP000183567"/>
    </source>
</evidence>
<proteinExistence type="predicted"/>
<keyword evidence="1" id="KW-0472">Membrane</keyword>
<name>A0A1J8RHI6_9AGAM</name>
<dbReference type="Proteomes" id="UP000183567">
    <property type="component" value="Unassembled WGS sequence"/>
</dbReference>
<keyword evidence="1" id="KW-1133">Transmembrane helix</keyword>